<organism evidence="1 2">
    <name type="scientific">Deinococcus rubellus</name>
    <dbReference type="NCBI Taxonomy" id="1889240"/>
    <lineage>
        <taxon>Bacteria</taxon>
        <taxon>Thermotogati</taxon>
        <taxon>Deinococcota</taxon>
        <taxon>Deinococci</taxon>
        <taxon>Deinococcales</taxon>
        <taxon>Deinococcaceae</taxon>
        <taxon>Deinococcus</taxon>
    </lineage>
</organism>
<keyword evidence="2" id="KW-1185">Reference proteome</keyword>
<evidence type="ECO:0000313" key="1">
    <source>
        <dbReference type="EMBL" id="UWX62764.1"/>
    </source>
</evidence>
<evidence type="ECO:0000313" key="2">
    <source>
        <dbReference type="Proteomes" id="UP001060261"/>
    </source>
</evidence>
<accession>A0ABY5YCJ0</accession>
<proteinExistence type="predicted"/>
<dbReference type="Proteomes" id="UP001060261">
    <property type="component" value="Chromosome"/>
</dbReference>
<dbReference type="RefSeq" id="WP_260559059.1">
    <property type="nucleotide sequence ID" value="NZ_BAABEC010000059.1"/>
</dbReference>
<protein>
    <submittedName>
        <fullName evidence="1">Uncharacterized protein</fullName>
    </submittedName>
</protein>
<dbReference type="EMBL" id="CP104213">
    <property type="protein sequence ID" value="UWX62764.1"/>
    <property type="molecule type" value="Genomic_DNA"/>
</dbReference>
<sequence length="81" mass="8767">MSAQAVKAAAVLTLLADHKDAQAAFRKLHLGYQAGELSFERAGPLFVADQARRVELEHQFDKLTSQQLRDLATALTEGGSS</sequence>
<reference evidence="1" key="1">
    <citation type="submission" date="2022-09" db="EMBL/GenBank/DDBJ databases">
        <title>genome sequence of Deinococcus rubellus.</title>
        <authorList>
            <person name="Srinivasan S."/>
        </authorList>
    </citation>
    <scope>NUCLEOTIDE SEQUENCE</scope>
    <source>
        <strain evidence="1">Ant6</strain>
    </source>
</reference>
<name>A0ABY5YCJ0_9DEIO</name>
<gene>
    <name evidence="1" type="ORF">N0D28_08255</name>
</gene>